<organism evidence="3">
    <name type="scientific">Schistosoma curassoni</name>
    <dbReference type="NCBI Taxonomy" id="6186"/>
    <lineage>
        <taxon>Eukaryota</taxon>
        <taxon>Metazoa</taxon>
        <taxon>Spiralia</taxon>
        <taxon>Lophotrochozoa</taxon>
        <taxon>Platyhelminthes</taxon>
        <taxon>Trematoda</taxon>
        <taxon>Digenea</taxon>
        <taxon>Strigeidida</taxon>
        <taxon>Schistosomatoidea</taxon>
        <taxon>Schistosomatidae</taxon>
        <taxon>Schistosoma</taxon>
    </lineage>
</organism>
<dbReference type="AlphaFoldDB" id="A0A183K4F1"/>
<protein>
    <submittedName>
        <fullName evidence="3">PDEase domain-containing protein</fullName>
    </submittedName>
</protein>
<evidence type="ECO:0000313" key="2">
    <source>
        <dbReference type="Proteomes" id="UP000279833"/>
    </source>
</evidence>
<evidence type="ECO:0000313" key="1">
    <source>
        <dbReference type="EMBL" id="VDP37457.1"/>
    </source>
</evidence>
<reference evidence="3" key="1">
    <citation type="submission" date="2016-06" db="UniProtKB">
        <authorList>
            <consortium name="WormBaseParasite"/>
        </authorList>
    </citation>
    <scope>IDENTIFICATION</scope>
</reference>
<name>A0A183K4F1_9TREM</name>
<dbReference type="PANTHER" id="PTHR33395:SF22">
    <property type="entry name" value="REVERSE TRANSCRIPTASE DOMAIN-CONTAINING PROTEIN"/>
    <property type="match status" value="1"/>
</dbReference>
<accession>A0A183K4F1</accession>
<dbReference type="PANTHER" id="PTHR33395">
    <property type="entry name" value="TRANSCRIPTASE, PUTATIVE-RELATED-RELATED"/>
    <property type="match status" value="1"/>
</dbReference>
<dbReference type="EMBL" id="UZAK01033460">
    <property type="protein sequence ID" value="VDP37457.1"/>
    <property type="molecule type" value="Genomic_DNA"/>
</dbReference>
<reference evidence="1 2" key="2">
    <citation type="submission" date="2018-11" db="EMBL/GenBank/DDBJ databases">
        <authorList>
            <consortium name="Pathogen Informatics"/>
        </authorList>
    </citation>
    <scope>NUCLEOTIDE SEQUENCE [LARGE SCALE GENOMIC DNA]</scope>
    <source>
        <strain evidence="1">Dakar</strain>
        <strain evidence="2">Dakar, Senegal</strain>
    </source>
</reference>
<proteinExistence type="predicted"/>
<keyword evidence="2" id="KW-1185">Reference proteome</keyword>
<sequence>MQQWIPNSITDERKSQMIADDQDKANAMASYFGAVFTHEPLLDEEIGSNTNSTNRLLTLDFVEDDVLKALSTLDRKNSTGPDELHPEILRHIAQYITAPTTVIFNMSLDQCVTYGLERHNRRSHT</sequence>
<gene>
    <name evidence="1" type="ORF">SCUD_LOCUS9871</name>
</gene>
<evidence type="ECO:0000313" key="3">
    <source>
        <dbReference type="WBParaSite" id="SCUD_0000987101-mRNA-1"/>
    </source>
</evidence>
<dbReference type="Proteomes" id="UP000279833">
    <property type="component" value="Unassembled WGS sequence"/>
</dbReference>
<dbReference type="WBParaSite" id="SCUD_0000987101-mRNA-1">
    <property type="protein sequence ID" value="SCUD_0000987101-mRNA-1"/>
    <property type="gene ID" value="SCUD_0000987101"/>
</dbReference>